<evidence type="ECO:0000313" key="3">
    <source>
        <dbReference type="WBParaSite" id="PSU_v2.g7341.t1"/>
    </source>
</evidence>
<organism evidence="2 3">
    <name type="scientific">Panagrolaimus superbus</name>
    <dbReference type="NCBI Taxonomy" id="310955"/>
    <lineage>
        <taxon>Eukaryota</taxon>
        <taxon>Metazoa</taxon>
        <taxon>Ecdysozoa</taxon>
        <taxon>Nematoda</taxon>
        <taxon>Chromadorea</taxon>
        <taxon>Rhabditida</taxon>
        <taxon>Tylenchina</taxon>
        <taxon>Panagrolaimomorpha</taxon>
        <taxon>Panagrolaimoidea</taxon>
        <taxon>Panagrolaimidae</taxon>
        <taxon>Panagrolaimus</taxon>
    </lineage>
</organism>
<dbReference type="AlphaFoldDB" id="A0A914Z5W9"/>
<evidence type="ECO:0000256" key="1">
    <source>
        <dbReference type="SAM" id="MobiDB-lite"/>
    </source>
</evidence>
<reference evidence="3" key="1">
    <citation type="submission" date="2022-11" db="UniProtKB">
        <authorList>
            <consortium name="WormBaseParasite"/>
        </authorList>
    </citation>
    <scope>IDENTIFICATION</scope>
</reference>
<feature type="region of interest" description="Disordered" evidence="1">
    <location>
        <begin position="65"/>
        <end position="94"/>
    </location>
</feature>
<sequence length="127" mass="13735">MVENAADSDDIDPVYGQLCESRYGDDVGPARGELYGYGDPMDVRIYMVDVELGVARGYHESQAGLASNDDGITHERQGNPASNDVFPRGFGNVSESQAVPASSYTVESLENAVQLQNRQMVESATLE</sequence>
<evidence type="ECO:0000313" key="2">
    <source>
        <dbReference type="Proteomes" id="UP000887577"/>
    </source>
</evidence>
<accession>A0A914Z5W9</accession>
<keyword evidence="2" id="KW-1185">Reference proteome</keyword>
<name>A0A914Z5W9_9BILA</name>
<dbReference type="Proteomes" id="UP000887577">
    <property type="component" value="Unplaced"/>
</dbReference>
<protein>
    <submittedName>
        <fullName evidence="3">Uncharacterized protein</fullName>
    </submittedName>
</protein>
<proteinExistence type="predicted"/>
<dbReference type="WBParaSite" id="PSU_v2.g7341.t1">
    <property type="protein sequence ID" value="PSU_v2.g7341.t1"/>
    <property type="gene ID" value="PSU_v2.g7341"/>
</dbReference>